<dbReference type="SMART" id="SM00564">
    <property type="entry name" value="PQQ"/>
    <property type="match status" value="5"/>
</dbReference>
<comment type="caution">
    <text evidence="7">The sequence shown here is derived from an EMBL/GenBank/DDBJ whole genome shotgun (WGS) entry which is preliminary data.</text>
</comment>
<keyword evidence="8" id="KW-1185">Reference proteome</keyword>
<dbReference type="InterPro" id="IPR018391">
    <property type="entry name" value="PQQ_b-propeller_rpt"/>
</dbReference>
<accession>A0ABV7NN20</accession>
<feature type="chain" id="PRO_5047263623" description="Pyrrolo-quinoline quinone repeat domain-containing protein" evidence="5">
    <location>
        <begin position="23"/>
        <end position="632"/>
    </location>
</feature>
<reference evidence="8" key="1">
    <citation type="journal article" date="2019" name="Int. J. Syst. Evol. Microbiol.">
        <title>The Global Catalogue of Microorganisms (GCM) 10K type strain sequencing project: providing services to taxonomists for standard genome sequencing and annotation.</title>
        <authorList>
            <consortium name="The Broad Institute Genomics Platform"/>
            <consortium name="The Broad Institute Genome Sequencing Center for Infectious Disease"/>
            <person name="Wu L."/>
            <person name="Ma J."/>
        </authorList>
    </citation>
    <scope>NUCLEOTIDE SEQUENCE [LARGE SCALE GENOMIC DNA]</scope>
    <source>
        <strain evidence="8">CCM 7491</strain>
    </source>
</reference>
<evidence type="ECO:0000259" key="6">
    <source>
        <dbReference type="Pfam" id="PF01011"/>
    </source>
</evidence>
<comment type="cofactor">
    <cofactor evidence="1">
        <name>pyrroloquinoline quinone</name>
        <dbReference type="ChEBI" id="CHEBI:58442"/>
    </cofactor>
</comment>
<sequence>MKPLKTMGLALAIAMLAAPAQAAPPADWAHFGGDIGDTKYSPLDQINARTIKRVKVAWRAPAIDPALKAANPRLMLSNNFRNAPIVVDGVMYISNQLGMVEARDPGSGKVIWRQADFAGDPPAASGNASRALAIWGKGDGARIVTVRGAYLYVLDAKTGAYIPDFGDKGRVDLRDSPKTLFSWGSPSPIVVNDVIVIGGQQIATGIADINKASLPGYIRGYDIRTGKPLWTFHTVPQAGEPGAESWNNESWRQGGKTKVWSAFSGDEQLGYVYVPLSAPTNDYYGVARPGNNLYSDSLVALDVKTGRKVWHFQTVHHDLWDYDLPTPPMLADIKVNGKLRKAAIQVTKTAYVFAFDRATGEPLFPIVETPVPASAMPGETASPTQPIPQKPAPFDRQGMSEDQLIDFTPKLRAQAVEILSRYNYGDMFTPPSPAGGPEGKLGTLYLPGWVGGANWTGAALDPLTGVIYIPSVTVPWIGRDNYRRPPESSLYMEGPQGLPMVKPPYGRITAIDMNSGDHLWMVPNGNGPRDHPALKDLNLPPLGQAGRAAPLLTKSFLFLGEGDMVGLSIPKLSGGNMFRAYDKKTGKVAWEIDLGAGTTAPPVSYMFKGKQYIVVGVGGVDHPAELVAMAIE</sequence>
<dbReference type="EMBL" id="JBHRVU010000005">
    <property type="protein sequence ID" value="MFC3443732.1"/>
    <property type="molecule type" value="Genomic_DNA"/>
</dbReference>
<keyword evidence="3" id="KW-0560">Oxidoreductase</keyword>
<evidence type="ECO:0000256" key="5">
    <source>
        <dbReference type="SAM" id="SignalP"/>
    </source>
</evidence>
<dbReference type="SUPFAM" id="SSF50998">
    <property type="entry name" value="Quinoprotein alcohol dehydrogenase-like"/>
    <property type="match status" value="1"/>
</dbReference>
<name>A0ABV7NN20_9SPHN</name>
<evidence type="ECO:0000313" key="8">
    <source>
        <dbReference type="Proteomes" id="UP001595681"/>
    </source>
</evidence>
<dbReference type="PANTHER" id="PTHR32303">
    <property type="entry name" value="QUINOPROTEIN ALCOHOL DEHYDROGENASE (CYTOCHROME C)"/>
    <property type="match status" value="1"/>
</dbReference>
<proteinExistence type="inferred from homology"/>
<evidence type="ECO:0000256" key="3">
    <source>
        <dbReference type="ARBA" id="ARBA00023002"/>
    </source>
</evidence>
<evidence type="ECO:0000256" key="1">
    <source>
        <dbReference type="ARBA" id="ARBA00001931"/>
    </source>
</evidence>
<feature type="signal peptide" evidence="5">
    <location>
        <begin position="1"/>
        <end position="22"/>
    </location>
</feature>
<dbReference type="Proteomes" id="UP001595681">
    <property type="component" value="Unassembled WGS sequence"/>
</dbReference>
<feature type="region of interest" description="Disordered" evidence="4">
    <location>
        <begin position="374"/>
        <end position="396"/>
    </location>
</feature>
<comment type="similarity">
    <text evidence="2">Belongs to the bacterial PQQ dehydrogenase family.</text>
</comment>
<dbReference type="Gene3D" id="2.140.10.10">
    <property type="entry name" value="Quinoprotein alcohol dehydrogenase-like superfamily"/>
    <property type="match status" value="1"/>
</dbReference>
<organism evidence="7 8">
    <name type="scientific">Sphingobium rhizovicinum</name>
    <dbReference type="NCBI Taxonomy" id="432308"/>
    <lineage>
        <taxon>Bacteria</taxon>
        <taxon>Pseudomonadati</taxon>
        <taxon>Pseudomonadota</taxon>
        <taxon>Alphaproteobacteria</taxon>
        <taxon>Sphingomonadales</taxon>
        <taxon>Sphingomonadaceae</taxon>
        <taxon>Sphingobium</taxon>
    </lineage>
</organism>
<dbReference type="InterPro" id="IPR002372">
    <property type="entry name" value="PQQ_rpt_dom"/>
</dbReference>
<keyword evidence="5" id="KW-0732">Signal</keyword>
<feature type="domain" description="Pyrrolo-quinoline quinone repeat" evidence="6">
    <location>
        <begin position="28"/>
        <end position="613"/>
    </location>
</feature>
<dbReference type="RefSeq" id="WP_380798591.1">
    <property type="nucleotide sequence ID" value="NZ_JBHRVU010000005.1"/>
</dbReference>
<evidence type="ECO:0000313" key="7">
    <source>
        <dbReference type="EMBL" id="MFC3443732.1"/>
    </source>
</evidence>
<dbReference type="InterPro" id="IPR011047">
    <property type="entry name" value="Quinoprotein_ADH-like_sf"/>
</dbReference>
<protein>
    <recommendedName>
        <fullName evidence="6">Pyrrolo-quinoline quinone repeat domain-containing protein</fullName>
    </recommendedName>
</protein>
<evidence type="ECO:0000256" key="4">
    <source>
        <dbReference type="SAM" id="MobiDB-lite"/>
    </source>
</evidence>
<evidence type="ECO:0000256" key="2">
    <source>
        <dbReference type="ARBA" id="ARBA00008156"/>
    </source>
</evidence>
<gene>
    <name evidence="7" type="ORF">ACFOKF_21475</name>
</gene>
<dbReference type="Pfam" id="PF01011">
    <property type="entry name" value="PQQ"/>
    <property type="match status" value="1"/>
</dbReference>
<dbReference type="PANTHER" id="PTHR32303:SF4">
    <property type="entry name" value="QUINOPROTEIN GLUCOSE DEHYDROGENASE"/>
    <property type="match status" value="1"/>
</dbReference>